<dbReference type="RefSeq" id="WP_380703760.1">
    <property type="nucleotide sequence ID" value="NZ_JBHSAP010000009.1"/>
</dbReference>
<proteinExistence type="inferred from homology"/>
<dbReference type="PANTHER" id="PTHR43025:SF3">
    <property type="entry name" value="MONOGALACTOSYLDIACYLGLYCEROL SYNTHASE 1, CHLOROPLASTIC"/>
    <property type="match status" value="1"/>
</dbReference>
<dbReference type="InterPro" id="IPR009695">
    <property type="entry name" value="Diacylglyc_glucosyltr_N"/>
</dbReference>
<dbReference type="PANTHER" id="PTHR43025">
    <property type="entry name" value="MONOGALACTOSYLDIACYLGLYCEROL SYNTHASE"/>
    <property type="match status" value="1"/>
</dbReference>
<evidence type="ECO:0000313" key="7">
    <source>
        <dbReference type="EMBL" id="MFC4076640.1"/>
    </source>
</evidence>
<reference evidence="8" key="1">
    <citation type="journal article" date="2019" name="Int. J. Syst. Evol. Microbiol.">
        <title>The Global Catalogue of Microorganisms (GCM) 10K type strain sequencing project: providing services to taxonomists for standard genome sequencing and annotation.</title>
        <authorList>
            <consortium name="The Broad Institute Genomics Platform"/>
            <consortium name="The Broad Institute Genome Sequencing Center for Infectious Disease"/>
            <person name="Wu L."/>
            <person name="Ma J."/>
        </authorList>
    </citation>
    <scope>NUCLEOTIDE SEQUENCE [LARGE SCALE GENOMIC DNA]</scope>
    <source>
        <strain evidence="8">IBRC-M 10813</strain>
    </source>
</reference>
<comment type="caution">
    <text evidence="7">The sequence shown here is derived from an EMBL/GenBank/DDBJ whole genome shotgun (WGS) entry which is preliminary data.</text>
</comment>
<evidence type="ECO:0000259" key="5">
    <source>
        <dbReference type="Pfam" id="PF04101"/>
    </source>
</evidence>
<dbReference type="InterPro" id="IPR050519">
    <property type="entry name" value="Glycosyltransf_28_UgtP"/>
</dbReference>
<dbReference type="EMBL" id="JBHSAP010000009">
    <property type="protein sequence ID" value="MFC4076640.1"/>
    <property type="molecule type" value="Genomic_DNA"/>
</dbReference>
<dbReference type="Proteomes" id="UP001595843">
    <property type="component" value="Unassembled WGS sequence"/>
</dbReference>
<evidence type="ECO:0000256" key="2">
    <source>
        <dbReference type="ARBA" id="ARBA00006962"/>
    </source>
</evidence>
<evidence type="ECO:0000256" key="1">
    <source>
        <dbReference type="ARBA" id="ARBA00004370"/>
    </source>
</evidence>
<evidence type="ECO:0000256" key="4">
    <source>
        <dbReference type="ARBA" id="ARBA00022679"/>
    </source>
</evidence>
<sequence>MEKVLILTETIGGNGHFRAAQALAKALDHEAPSVAVDISCGLPHFSRQLEGVVRKVYLNTLQYAPGLWGAAYSREEEISEALRDHLSKVISRKLQDYLEQIQPQVVICTHAFCLGAAGLVKEKLTHPFRLGASITDFDVNGFWVHPAVDFYLVAHQNVEEKLHQKYGVPLERIYRTGIPIDPDFAKDRPSKEEVREQKGIKPDPFTIMLMGGGVGLGPLERAITQFQADMPESQLLVITGKNKSLLERLTARFGESENIHLFGYVHGMADWMGAADLIVTKPGGLTSSECLAAGLPMLICRPIPGQEERNSRFLIQQRVALRQDCPGAIPQHIHPLMQAPKRWEEMSLRARQLGKPHSARDAVKIILQHM</sequence>
<name>A0ABV8JDX7_9BACL</name>
<dbReference type="SUPFAM" id="SSF53756">
    <property type="entry name" value="UDP-Glycosyltransferase/glycogen phosphorylase"/>
    <property type="match status" value="1"/>
</dbReference>
<organism evidence="7 8">
    <name type="scientific">Salinithrix halophila</name>
    <dbReference type="NCBI Taxonomy" id="1485204"/>
    <lineage>
        <taxon>Bacteria</taxon>
        <taxon>Bacillati</taxon>
        <taxon>Bacillota</taxon>
        <taxon>Bacilli</taxon>
        <taxon>Bacillales</taxon>
        <taxon>Thermoactinomycetaceae</taxon>
        <taxon>Salinithrix</taxon>
    </lineage>
</organism>
<comment type="similarity">
    <text evidence="2">Belongs to the glycosyltransferase 28 family.</text>
</comment>
<keyword evidence="3" id="KW-0328">Glycosyltransferase</keyword>
<gene>
    <name evidence="7" type="ORF">ACFOUO_07440</name>
</gene>
<feature type="domain" description="Glycosyl transferase family 28 C-terminal" evidence="5">
    <location>
        <begin position="206"/>
        <end position="349"/>
    </location>
</feature>
<dbReference type="Gene3D" id="3.40.50.2000">
    <property type="entry name" value="Glycogen Phosphorylase B"/>
    <property type="match status" value="1"/>
</dbReference>
<evidence type="ECO:0000313" key="8">
    <source>
        <dbReference type="Proteomes" id="UP001595843"/>
    </source>
</evidence>
<dbReference type="Pfam" id="PF06925">
    <property type="entry name" value="MGDG_synth"/>
    <property type="match status" value="1"/>
</dbReference>
<evidence type="ECO:0000256" key="3">
    <source>
        <dbReference type="ARBA" id="ARBA00022676"/>
    </source>
</evidence>
<evidence type="ECO:0000259" key="6">
    <source>
        <dbReference type="Pfam" id="PF06925"/>
    </source>
</evidence>
<dbReference type="InterPro" id="IPR007235">
    <property type="entry name" value="Glyco_trans_28_C"/>
</dbReference>
<comment type="subcellular location">
    <subcellularLocation>
        <location evidence="1">Membrane</location>
    </subcellularLocation>
</comment>
<keyword evidence="4" id="KW-0808">Transferase</keyword>
<protein>
    <submittedName>
        <fullName evidence="7">Glycosyltransferase</fullName>
    </submittedName>
</protein>
<keyword evidence="8" id="KW-1185">Reference proteome</keyword>
<accession>A0ABV8JDX7</accession>
<feature type="domain" description="Diacylglycerol glucosyltransferase N-terminal" evidence="6">
    <location>
        <begin position="16"/>
        <end position="180"/>
    </location>
</feature>
<dbReference type="Pfam" id="PF04101">
    <property type="entry name" value="Glyco_tran_28_C"/>
    <property type="match status" value="1"/>
</dbReference>